<feature type="compositionally biased region" description="Low complexity" evidence="1">
    <location>
        <begin position="240"/>
        <end position="252"/>
    </location>
</feature>
<proteinExistence type="predicted"/>
<feature type="compositionally biased region" description="Low complexity" evidence="1">
    <location>
        <begin position="205"/>
        <end position="218"/>
    </location>
</feature>
<feature type="compositionally biased region" description="Basic and acidic residues" evidence="1">
    <location>
        <begin position="431"/>
        <end position="441"/>
    </location>
</feature>
<feature type="region of interest" description="Disordered" evidence="1">
    <location>
        <begin position="1"/>
        <end position="397"/>
    </location>
</feature>
<gene>
    <name evidence="2" type="ORF">AVDCRST_MAG51-3050</name>
</gene>
<dbReference type="GO" id="GO:0016853">
    <property type="term" value="F:isomerase activity"/>
    <property type="evidence" value="ECO:0007669"/>
    <property type="project" value="UniProtKB-KW"/>
</dbReference>
<evidence type="ECO:0000256" key="1">
    <source>
        <dbReference type="SAM" id="MobiDB-lite"/>
    </source>
</evidence>
<organism evidence="2">
    <name type="scientific">uncultured Ramlibacter sp</name>
    <dbReference type="NCBI Taxonomy" id="260755"/>
    <lineage>
        <taxon>Bacteria</taxon>
        <taxon>Pseudomonadati</taxon>
        <taxon>Pseudomonadota</taxon>
        <taxon>Betaproteobacteria</taxon>
        <taxon>Burkholderiales</taxon>
        <taxon>Comamonadaceae</taxon>
        <taxon>Ramlibacter</taxon>
        <taxon>environmental samples</taxon>
    </lineage>
</organism>
<name>A0A6J4QHT5_9BURK</name>
<evidence type="ECO:0000313" key="2">
    <source>
        <dbReference type="EMBL" id="CAA9437947.1"/>
    </source>
</evidence>
<dbReference type="EC" id="5.99.1.2" evidence="2"/>
<feature type="non-terminal residue" evidence="2">
    <location>
        <position position="1"/>
    </location>
</feature>
<accession>A0A6J4QHT5</accession>
<feature type="region of interest" description="Disordered" evidence="1">
    <location>
        <begin position="430"/>
        <end position="449"/>
    </location>
</feature>
<feature type="compositionally biased region" description="Gly residues" evidence="1">
    <location>
        <begin position="268"/>
        <end position="284"/>
    </location>
</feature>
<reference evidence="2" key="1">
    <citation type="submission" date="2020-02" db="EMBL/GenBank/DDBJ databases">
        <authorList>
            <person name="Meier V. D."/>
        </authorList>
    </citation>
    <scope>NUCLEOTIDE SEQUENCE</scope>
    <source>
        <strain evidence="2">AVDCRST_MAG51</strain>
    </source>
</reference>
<feature type="region of interest" description="Disordered" evidence="1">
    <location>
        <begin position="504"/>
        <end position="523"/>
    </location>
</feature>
<feature type="compositionally biased region" description="Basic and acidic residues" evidence="1">
    <location>
        <begin position="161"/>
        <end position="178"/>
    </location>
</feature>
<keyword evidence="2" id="KW-0413">Isomerase</keyword>
<dbReference type="EMBL" id="CADCUX010000657">
    <property type="protein sequence ID" value="CAA9437947.1"/>
    <property type="molecule type" value="Genomic_DNA"/>
</dbReference>
<sequence length="546" mass="58579">GGGRARGADPQVRQPRLLGDPRQLPGRSRRVPGQVVRPQVEEEPRGRRAPGRPGVVAGRGYEDRRRGARQASHRDGGVQADHAGLAAAVRPDLPAARGQRPLRLLGQDHAGPGAEPVRAAQGADLSADRFARAARGLPRHRQADHGHAGRQRHGPPGALREAGDRRQLRQAEQADLRQRQGQRPLRHHPDAAGAQRPVGRRAEAVRPGGAPLPVGVLPECGVHGDDAHHDRGPHACGQVRGAAPRGGSALGAARRRGGRWPQLQDRGQGAGQGRLAGDLGQGGRGRGRGKEREQQDAGGGEAGRAGQRPDRRCQGPEDPPAGALLRSHPARRHGRRRQDGGGRGTARGHAGKGPGHPGDPRLHHRGPDRREVHAARRPRADSHGQGLPADDAAARPADRGTLQARAHRRLGIQAGADGARQALARCVHAGNRRDDQAHRQEGQGVRPRHRARRLHHLEDAVPQLRRRGARELPPLHLPGPQGRAALRLLLYQDPGRPCVRAARGGDLPARQEDRPAGGLPLQGRLAVHRRDRTEVRRGREELEAGL</sequence>
<feature type="compositionally biased region" description="Gly residues" evidence="1">
    <location>
        <begin position="341"/>
        <end position="356"/>
    </location>
</feature>
<dbReference type="AlphaFoldDB" id="A0A6J4QHT5"/>
<protein>
    <submittedName>
        <fullName evidence="2">DNA topoisomerase III, Burkholderia type</fullName>
        <ecNumber evidence="2">5.99.1.2</ecNumber>
    </submittedName>
</protein>
<feature type="compositionally biased region" description="Basic and acidic residues" evidence="1">
    <location>
        <begin position="222"/>
        <end position="233"/>
    </location>
</feature>
<feature type="non-terminal residue" evidence="2">
    <location>
        <position position="546"/>
    </location>
</feature>
<feature type="compositionally biased region" description="Basic and acidic residues" evidence="1">
    <location>
        <begin position="368"/>
        <end position="382"/>
    </location>
</feature>